<reference evidence="1" key="1">
    <citation type="submission" date="2022-11" db="EMBL/GenBank/DDBJ databases">
        <title>Genome Sequence of Boeremia exigua.</title>
        <authorList>
            <person name="Buettner E."/>
        </authorList>
    </citation>
    <scope>NUCLEOTIDE SEQUENCE</scope>
    <source>
        <strain evidence="1">CU02</strain>
    </source>
</reference>
<dbReference type="Proteomes" id="UP001153331">
    <property type="component" value="Unassembled WGS sequence"/>
</dbReference>
<keyword evidence="2" id="KW-1185">Reference proteome</keyword>
<accession>A0ACC2IA31</accession>
<evidence type="ECO:0000313" key="1">
    <source>
        <dbReference type="EMBL" id="KAJ8111988.1"/>
    </source>
</evidence>
<comment type="caution">
    <text evidence="1">The sequence shown here is derived from an EMBL/GenBank/DDBJ whole genome shotgun (WGS) entry which is preliminary data.</text>
</comment>
<dbReference type="EMBL" id="JAPHNI010000360">
    <property type="protein sequence ID" value="KAJ8111988.1"/>
    <property type="molecule type" value="Genomic_DNA"/>
</dbReference>
<name>A0ACC2IA31_9PLEO</name>
<proteinExistence type="predicted"/>
<gene>
    <name evidence="1" type="ORF">OPT61_g5546</name>
</gene>
<protein>
    <submittedName>
        <fullName evidence="1">Uncharacterized protein</fullName>
    </submittedName>
</protein>
<evidence type="ECO:0000313" key="2">
    <source>
        <dbReference type="Proteomes" id="UP001153331"/>
    </source>
</evidence>
<organism evidence="1 2">
    <name type="scientific">Boeremia exigua</name>
    <dbReference type="NCBI Taxonomy" id="749465"/>
    <lineage>
        <taxon>Eukaryota</taxon>
        <taxon>Fungi</taxon>
        <taxon>Dikarya</taxon>
        <taxon>Ascomycota</taxon>
        <taxon>Pezizomycotina</taxon>
        <taxon>Dothideomycetes</taxon>
        <taxon>Pleosporomycetidae</taxon>
        <taxon>Pleosporales</taxon>
        <taxon>Pleosporineae</taxon>
        <taxon>Didymellaceae</taxon>
        <taxon>Boeremia</taxon>
    </lineage>
</organism>
<sequence length="1225" mass="134712">MMEQSLKYKEFILREVAPVHFLNEIISNKEWHVRIDESIDTLTVDGDSSPQVQYNALLRTLTWTNLAAEQFKIKSGVLQFDRTFTSCHGHVTTGSNLQFLVESVATSEPNSLQSTCLAAPPAYYAVDPQNALSAQVNSLETNDDSKSAEAGSVVPIEHGQDQLKQMALYVINQASQEVALASSQLPETIEISKQAVGDVHLAAANANPAVLDPKEVLDDAVLLKSMSTSTVAMTRYTTHKRPKGSTDEEDWDDGPQFGVGVEQQPALHTFVYLGENDITNVVTVSGDQDHYTKEAGVASHPDKAGFDITFGGFGKEKTFTGTYFKGSKEFEWKGASPTISYVDREGSNKPVVGSDGLTLNALLYSVTNLGKTDASGKSVDLAQKEADNILGRLMMGSVDQEISDMLFKDVFILTDAEKEIQKKGLEFLKRAGTHHVLKTIKAAEKVKQSIKDKINLDKCDRFVPMCVAPIAPATITEDPVFLYGLSRRTDGALVNQLQSEAQAVMDACSIAGYKIAVLDIQPYLKNAGEWYDILDTTLHNEFFIQDWMNKSAGSEGVSKTMYNLKKILDVLWVVTQASDEFKKKLKANISTPEQLNGIMNGAAYAKAQEVLAWDDTLRSKIKEVFARLDQVEKNKREQELADALKKQMIVDGAKVGSYQVLGETLIAYMEKVRDKATWTARDAQDALALAHASEAQGKVGAVTQELADAAKKEKGIQLKERWFSGARAVVTAVSIGVLTWVFSNKAASMEWYETLAMAGQLCEGFAGLHSELSALGKSLKAVFMQNNIQQRIKDFFAPMARWVHKYIFSNVAKFAAAVSTWLFTALPRIGGALITGIRQFASYVANGVKNGLITAYDKTIGRAVTFLKNLPIAWGNVFTVLCNVLSFGISALCLFIAIRDCVTAWRSGRTIDKVTSTISAVLVGLEVITLVVSGVAWLSGATAVVAACSTVGMVLGVVGIVFAVVLIIVAIATYEDPLDALVENLIFSLLYKVANISSIGYRGNTHAVVHGRTDESGSATPFTTTDLNETWPKKYHKDEDSVQCDVCQKTVGKAAELRRHNLSFHDTEPPQYHCQISGCRRASKPFDRKDKYEDHMKLVHPRSIAKEAPEDCEEAPHTSFPCSDNGCNRIFDQKADLLRHQRIHTAKSARPWKGTQCEQSFLYPKDLKRHEATHLDDNDIKKPTFHCHVASCEYGPGGQCFSGRDALLRHMKHFHSEVIMGKEDG</sequence>